<protein>
    <submittedName>
        <fullName evidence="2">Uncharacterized protein</fullName>
    </submittedName>
</protein>
<reference evidence="2" key="5">
    <citation type="submission" date="2025-09" db="UniProtKB">
        <authorList>
            <consortium name="Ensembl"/>
        </authorList>
    </citation>
    <scope>IDENTIFICATION</scope>
</reference>
<feature type="compositionally biased region" description="Basic and acidic residues" evidence="1">
    <location>
        <begin position="115"/>
        <end position="126"/>
    </location>
</feature>
<dbReference type="Proteomes" id="UP000314986">
    <property type="component" value="Unassembled WGS sequence"/>
</dbReference>
<name>A0A4W3GLW3_CALMI</name>
<reference evidence="3" key="1">
    <citation type="journal article" date="2006" name="Science">
        <title>Ancient noncoding elements conserved in the human genome.</title>
        <authorList>
            <person name="Venkatesh B."/>
            <person name="Kirkness E.F."/>
            <person name="Loh Y.H."/>
            <person name="Halpern A.L."/>
            <person name="Lee A.P."/>
            <person name="Johnson J."/>
            <person name="Dandona N."/>
            <person name="Viswanathan L.D."/>
            <person name="Tay A."/>
            <person name="Venter J.C."/>
            <person name="Strausberg R.L."/>
            <person name="Brenner S."/>
        </authorList>
    </citation>
    <scope>NUCLEOTIDE SEQUENCE [LARGE SCALE GENOMIC DNA]</scope>
</reference>
<evidence type="ECO:0000313" key="3">
    <source>
        <dbReference type="Proteomes" id="UP000314986"/>
    </source>
</evidence>
<reference evidence="3" key="3">
    <citation type="journal article" date="2014" name="Nature">
        <title>Elephant shark genome provides unique insights into gnathostome evolution.</title>
        <authorList>
            <consortium name="International Elephant Shark Genome Sequencing Consortium"/>
            <person name="Venkatesh B."/>
            <person name="Lee A.P."/>
            <person name="Ravi V."/>
            <person name="Maurya A.K."/>
            <person name="Lian M.M."/>
            <person name="Swann J.B."/>
            <person name="Ohta Y."/>
            <person name="Flajnik M.F."/>
            <person name="Sutoh Y."/>
            <person name="Kasahara M."/>
            <person name="Hoon S."/>
            <person name="Gangu V."/>
            <person name="Roy S.W."/>
            <person name="Irimia M."/>
            <person name="Korzh V."/>
            <person name="Kondrychyn I."/>
            <person name="Lim Z.W."/>
            <person name="Tay B.H."/>
            <person name="Tohari S."/>
            <person name="Kong K.W."/>
            <person name="Ho S."/>
            <person name="Lorente-Galdos B."/>
            <person name="Quilez J."/>
            <person name="Marques-Bonet T."/>
            <person name="Raney B.J."/>
            <person name="Ingham P.W."/>
            <person name="Tay A."/>
            <person name="Hillier L.W."/>
            <person name="Minx P."/>
            <person name="Boehm T."/>
            <person name="Wilson R.K."/>
            <person name="Brenner S."/>
            <person name="Warren W.C."/>
        </authorList>
    </citation>
    <scope>NUCLEOTIDE SEQUENCE [LARGE SCALE GENOMIC DNA]</scope>
</reference>
<evidence type="ECO:0000313" key="2">
    <source>
        <dbReference type="Ensembl" id="ENSCMIP00000004082.1"/>
    </source>
</evidence>
<reference evidence="2" key="4">
    <citation type="submission" date="2025-08" db="UniProtKB">
        <authorList>
            <consortium name="Ensembl"/>
        </authorList>
    </citation>
    <scope>IDENTIFICATION</scope>
</reference>
<accession>A0A4W3GLW3</accession>
<feature type="compositionally biased region" description="Basic and acidic residues" evidence="1">
    <location>
        <begin position="91"/>
        <end position="100"/>
    </location>
</feature>
<sequence length="126" mass="13311">MCFARYLLSGCWKNLMDTLSSPLTGRAAGSSRGLAFILGSEGVKEHNQKERDAICLSLDGLRQAARLSCALGVAANCASALAQMSAASCVQEEKEERDPPDPNDPIAQGTAGTPHPDEASRHEPLT</sequence>
<reference evidence="3" key="2">
    <citation type="journal article" date="2007" name="PLoS Biol.">
        <title>Survey sequencing and comparative analysis of the elephant shark (Callorhinchus milii) genome.</title>
        <authorList>
            <person name="Venkatesh B."/>
            <person name="Kirkness E.F."/>
            <person name="Loh Y.H."/>
            <person name="Halpern A.L."/>
            <person name="Lee A.P."/>
            <person name="Johnson J."/>
            <person name="Dandona N."/>
            <person name="Viswanathan L.D."/>
            <person name="Tay A."/>
            <person name="Venter J.C."/>
            <person name="Strausberg R.L."/>
            <person name="Brenner S."/>
        </authorList>
    </citation>
    <scope>NUCLEOTIDE SEQUENCE [LARGE SCALE GENOMIC DNA]</scope>
</reference>
<dbReference type="InParanoid" id="A0A4W3GLW3"/>
<dbReference type="Ensembl" id="ENSCMIT00000004234.1">
    <property type="protein sequence ID" value="ENSCMIP00000004082.1"/>
    <property type="gene ID" value="ENSCMIG00000002457.1"/>
</dbReference>
<dbReference type="AlphaFoldDB" id="A0A4W3GLW3"/>
<dbReference type="STRING" id="7868.ENSCMIP00000004082"/>
<proteinExistence type="predicted"/>
<keyword evidence="3" id="KW-1185">Reference proteome</keyword>
<organism evidence="2 3">
    <name type="scientific">Callorhinchus milii</name>
    <name type="common">Ghost shark</name>
    <dbReference type="NCBI Taxonomy" id="7868"/>
    <lineage>
        <taxon>Eukaryota</taxon>
        <taxon>Metazoa</taxon>
        <taxon>Chordata</taxon>
        <taxon>Craniata</taxon>
        <taxon>Vertebrata</taxon>
        <taxon>Chondrichthyes</taxon>
        <taxon>Holocephali</taxon>
        <taxon>Chimaeriformes</taxon>
        <taxon>Callorhinchidae</taxon>
        <taxon>Callorhinchus</taxon>
    </lineage>
</organism>
<evidence type="ECO:0000256" key="1">
    <source>
        <dbReference type="SAM" id="MobiDB-lite"/>
    </source>
</evidence>
<feature type="region of interest" description="Disordered" evidence="1">
    <location>
        <begin position="88"/>
        <end position="126"/>
    </location>
</feature>